<dbReference type="AlphaFoldDB" id="A0AAN7S9N1"/>
<feature type="compositionally biased region" description="Basic and acidic residues" evidence="1">
    <location>
        <begin position="128"/>
        <end position="137"/>
    </location>
</feature>
<dbReference type="Proteomes" id="UP001353858">
    <property type="component" value="Unassembled WGS sequence"/>
</dbReference>
<dbReference type="InterPro" id="IPR036691">
    <property type="entry name" value="Endo/exonu/phosph_ase_sf"/>
</dbReference>
<accession>A0AAN7S9N1</accession>
<reference evidence="3" key="1">
    <citation type="submission" date="2023-01" db="EMBL/GenBank/DDBJ databases">
        <title>Key to firefly adult light organ development and bioluminescence: homeobox transcription factors regulate luciferase expression and transportation to peroxisome.</title>
        <authorList>
            <person name="Fu X."/>
        </authorList>
    </citation>
    <scope>NUCLEOTIDE SEQUENCE [LARGE SCALE GENOMIC DNA]</scope>
</reference>
<evidence type="ECO:0008006" key="4">
    <source>
        <dbReference type="Google" id="ProtNLM"/>
    </source>
</evidence>
<dbReference type="EMBL" id="JARPUR010000003">
    <property type="protein sequence ID" value="KAK4880276.1"/>
    <property type="molecule type" value="Genomic_DNA"/>
</dbReference>
<evidence type="ECO:0000313" key="2">
    <source>
        <dbReference type="EMBL" id="KAK4880276.1"/>
    </source>
</evidence>
<evidence type="ECO:0000313" key="3">
    <source>
        <dbReference type="Proteomes" id="UP001353858"/>
    </source>
</evidence>
<evidence type="ECO:0000256" key="1">
    <source>
        <dbReference type="SAM" id="MobiDB-lite"/>
    </source>
</evidence>
<name>A0AAN7S9N1_9COLE</name>
<comment type="caution">
    <text evidence="2">The sequence shown here is derived from an EMBL/GenBank/DDBJ whole genome shotgun (WGS) entry which is preliminary data.</text>
</comment>
<keyword evidence="3" id="KW-1185">Reference proteome</keyword>
<feature type="region of interest" description="Disordered" evidence="1">
    <location>
        <begin position="121"/>
        <end position="145"/>
    </location>
</feature>
<organism evidence="2 3">
    <name type="scientific">Aquatica leii</name>
    <dbReference type="NCBI Taxonomy" id="1421715"/>
    <lineage>
        <taxon>Eukaryota</taxon>
        <taxon>Metazoa</taxon>
        <taxon>Ecdysozoa</taxon>
        <taxon>Arthropoda</taxon>
        <taxon>Hexapoda</taxon>
        <taxon>Insecta</taxon>
        <taxon>Pterygota</taxon>
        <taxon>Neoptera</taxon>
        <taxon>Endopterygota</taxon>
        <taxon>Coleoptera</taxon>
        <taxon>Polyphaga</taxon>
        <taxon>Elateriformia</taxon>
        <taxon>Elateroidea</taxon>
        <taxon>Lampyridae</taxon>
        <taxon>Luciolinae</taxon>
        <taxon>Aquatica</taxon>
    </lineage>
</organism>
<dbReference type="SUPFAM" id="SSF56219">
    <property type="entry name" value="DNase I-like"/>
    <property type="match status" value="1"/>
</dbReference>
<proteinExistence type="predicted"/>
<gene>
    <name evidence="2" type="ORF">RN001_008422</name>
</gene>
<sequence>MFSNNKNNILKNVFLNNRIYKVVTVFNRVRYIILELNKKLSIQIVQGYAPTSKSTDEDAQQFYKDLATAINQEKTKQKIIMGDFNAKIEPKTITDAENIGKYELGHQNPRRQMIGIHHQQQRNFQPAKCRDKQHMETTNRTSKTT</sequence>
<protein>
    <recommendedName>
        <fullName evidence="4">Craniofacial development protein 2-like</fullName>
    </recommendedName>
</protein>
<dbReference type="Gene3D" id="3.60.10.10">
    <property type="entry name" value="Endonuclease/exonuclease/phosphatase"/>
    <property type="match status" value="1"/>
</dbReference>